<dbReference type="PANTHER" id="PTHR43713">
    <property type="entry name" value="GLUTAMATE-1-SEMIALDEHYDE 2,1-AMINOMUTASE"/>
    <property type="match status" value="1"/>
</dbReference>
<keyword evidence="2" id="KW-0663">Pyridoxal phosphate</keyword>
<dbReference type="EMBL" id="CAFBMB010000008">
    <property type="protein sequence ID" value="CAB4889384.1"/>
    <property type="molecule type" value="Genomic_DNA"/>
</dbReference>
<dbReference type="PANTHER" id="PTHR43713:SF3">
    <property type="entry name" value="GLUTAMATE-1-SEMIALDEHYDE 2,1-AMINOMUTASE 1, CHLOROPLASTIC-RELATED"/>
    <property type="match status" value="1"/>
</dbReference>
<gene>
    <name evidence="3" type="ORF">UFOPK3516_00229</name>
</gene>
<dbReference type="Gene3D" id="3.90.1150.10">
    <property type="entry name" value="Aspartate Aminotransferase, domain 1"/>
    <property type="match status" value="1"/>
</dbReference>
<protein>
    <submittedName>
        <fullName evidence="3">Unannotated protein</fullName>
    </submittedName>
</protein>
<dbReference type="NCBIfam" id="NF005453">
    <property type="entry name" value="PRK07046.1"/>
    <property type="match status" value="1"/>
</dbReference>
<dbReference type="SUPFAM" id="SSF53383">
    <property type="entry name" value="PLP-dependent transferases"/>
    <property type="match status" value="1"/>
</dbReference>
<evidence type="ECO:0000256" key="1">
    <source>
        <dbReference type="ARBA" id="ARBA00001933"/>
    </source>
</evidence>
<comment type="cofactor">
    <cofactor evidence="1">
        <name>pyridoxal 5'-phosphate</name>
        <dbReference type="ChEBI" id="CHEBI:597326"/>
    </cofactor>
</comment>
<proteinExistence type="predicted"/>
<organism evidence="3">
    <name type="scientific">freshwater metagenome</name>
    <dbReference type="NCBI Taxonomy" id="449393"/>
    <lineage>
        <taxon>unclassified sequences</taxon>
        <taxon>metagenomes</taxon>
        <taxon>ecological metagenomes</taxon>
    </lineage>
</organism>
<evidence type="ECO:0000256" key="2">
    <source>
        <dbReference type="ARBA" id="ARBA00022898"/>
    </source>
</evidence>
<dbReference type="Pfam" id="PF00202">
    <property type="entry name" value="Aminotran_3"/>
    <property type="match status" value="1"/>
</dbReference>
<name>A0A6J7F6V4_9ZZZZ</name>
<dbReference type="InterPro" id="IPR015424">
    <property type="entry name" value="PyrdxlP-dep_Trfase"/>
</dbReference>
<dbReference type="InterPro" id="IPR005814">
    <property type="entry name" value="Aminotrans_3"/>
</dbReference>
<dbReference type="GO" id="GO:0030170">
    <property type="term" value="F:pyridoxal phosphate binding"/>
    <property type="evidence" value="ECO:0007669"/>
    <property type="project" value="InterPro"/>
</dbReference>
<dbReference type="AlphaFoldDB" id="A0A6J7F6V4"/>
<dbReference type="InterPro" id="IPR015422">
    <property type="entry name" value="PyrdxlP-dep_Trfase_small"/>
</dbReference>
<dbReference type="InterPro" id="IPR015421">
    <property type="entry name" value="PyrdxlP-dep_Trfase_major"/>
</dbReference>
<evidence type="ECO:0000313" key="3">
    <source>
        <dbReference type="EMBL" id="CAB4889384.1"/>
    </source>
</evidence>
<dbReference type="GO" id="GO:0008483">
    <property type="term" value="F:transaminase activity"/>
    <property type="evidence" value="ECO:0007669"/>
    <property type="project" value="InterPro"/>
</dbReference>
<sequence>MSDVTIIDRSRLADLAIRERATFSVRNPRSRAAYESADHLFGRVPMTWMNKKAGGFPLYLDRALGNRIWDIDGHEYIDFALGDTGSMAGHSAPEVVAAIRERISTQGGLTTMLPTADAEWVGAELTRRFGVDKWSFSLTATDANRWAIRLVRAITGKSKILFHAYCYHGSVDESLIVVGPDGEGMSRPGNVGSPVDVTLTSRVAEMNDLAGLERQLAHGDVAAVLIEPALTNIGIVLPEPGYLDGVRALTREHGALLIIDETHTFSAGPGGMTQRDHLQPDIVVIGKSIAGGIPTGAYGLSAEFAAQVLERTDLDLIDMGGVGGTLAGNPLQVAAMRATLEKVLTDDAFAVMIETATFFTDGITNIFDRYHLPWSINQLGARAEYRFAKPYPLTGTAAHAAADEELEDYIHLALMNRGIMLTPFHNMALMCPTTSRADVAAHHAAFEEVIRDLLDA</sequence>
<dbReference type="Gene3D" id="3.40.640.10">
    <property type="entry name" value="Type I PLP-dependent aspartate aminotransferase-like (Major domain)"/>
    <property type="match status" value="1"/>
</dbReference>
<reference evidence="3" key="1">
    <citation type="submission" date="2020-05" db="EMBL/GenBank/DDBJ databases">
        <authorList>
            <person name="Chiriac C."/>
            <person name="Salcher M."/>
            <person name="Ghai R."/>
            <person name="Kavagutti S V."/>
        </authorList>
    </citation>
    <scope>NUCLEOTIDE SEQUENCE</scope>
</reference>
<accession>A0A6J7F6V4</accession>